<dbReference type="PANTHER" id="PTHR37533">
    <property type="entry name" value="FLAGELLAR HOOK-LENGTH CONTROL PROTEIN"/>
    <property type="match status" value="1"/>
</dbReference>
<dbReference type="KEGG" id="cars:E1B03_05895"/>
<feature type="compositionally biased region" description="Polar residues" evidence="1">
    <location>
        <begin position="368"/>
        <end position="379"/>
    </location>
</feature>
<accession>A0A4P6WGX4</accession>
<dbReference type="AlphaFoldDB" id="A0A4P6WGX4"/>
<dbReference type="InterPro" id="IPR052563">
    <property type="entry name" value="FliK"/>
</dbReference>
<dbReference type="EMBL" id="CP037864">
    <property type="protein sequence ID" value="QBM21987.1"/>
    <property type="molecule type" value="Genomic_DNA"/>
</dbReference>
<feature type="compositionally biased region" description="Low complexity" evidence="1">
    <location>
        <begin position="348"/>
        <end position="364"/>
    </location>
</feature>
<dbReference type="Proteomes" id="UP000293850">
    <property type="component" value="Chromosome"/>
</dbReference>
<keyword evidence="3" id="KW-0969">Cilium</keyword>
<organism evidence="3 4">
    <name type="scientific">Citrobacter arsenatis</name>
    <dbReference type="NCBI Taxonomy" id="2546350"/>
    <lineage>
        <taxon>Bacteria</taxon>
        <taxon>Pseudomonadati</taxon>
        <taxon>Pseudomonadota</taxon>
        <taxon>Gammaproteobacteria</taxon>
        <taxon>Enterobacterales</taxon>
        <taxon>Enterobacteriaceae</taxon>
        <taxon>Citrobacter</taxon>
    </lineage>
</organism>
<dbReference type="InterPro" id="IPR021136">
    <property type="entry name" value="Flagellar_hook_control-like_C"/>
</dbReference>
<name>A0A4P6WGX4_9ENTR</name>
<reference evidence="3 4" key="1">
    <citation type="submission" date="2019-03" db="EMBL/GenBank/DDBJ databases">
        <title>Complete genome sequence of an arsenate-respiring bacteria, Citrobacter sp. LY-1.</title>
        <authorList>
            <person name="Wang H."/>
            <person name="Liu Y."/>
            <person name="Li Q."/>
            <person name="Huang J."/>
        </authorList>
    </citation>
    <scope>NUCLEOTIDE SEQUENCE [LARGE SCALE GENOMIC DNA]</scope>
    <source>
        <strain evidence="3 4">LY-1</strain>
    </source>
</reference>
<keyword evidence="3" id="KW-0282">Flagellum</keyword>
<dbReference type="Gene3D" id="3.30.750.140">
    <property type="match status" value="1"/>
</dbReference>
<dbReference type="InterPro" id="IPR038610">
    <property type="entry name" value="FliK-like_C_sf"/>
</dbReference>
<gene>
    <name evidence="3" type="ORF">E1B03_05895</name>
</gene>
<evidence type="ECO:0000313" key="4">
    <source>
        <dbReference type="Proteomes" id="UP000293850"/>
    </source>
</evidence>
<dbReference type="PANTHER" id="PTHR37533:SF2">
    <property type="entry name" value="FLAGELLAR HOOK-LENGTH CONTROL PROTEIN"/>
    <property type="match status" value="1"/>
</dbReference>
<dbReference type="RefSeq" id="WP_103770964.1">
    <property type="nucleotide sequence ID" value="NZ_CP037864.1"/>
</dbReference>
<sequence>MNPVLLASASALAEATPEKASITAPATSTGGSTFSLPQAGLNAVAERLIGAKVNQQQASVAEHQRDDADPAAMQALLAMLLAQPAQASTSAPTQKQPDGEMLKMLAQVQTSDSGSSLLRQLAGAMAQQGKTSSTSAEQHATDLSSLPPKLQTLLASIGEDFPQATPDQQAKLATFSAQDLRAIAPEPASLSTSQQISARVKSADHSVPRPVVERKTAGMTVNPTLATQSLLNTAAQGNQPVNALSDHNVVSAQVAAPTSLSTEELGEKLTALLKDRIQFQIGQQQQVSTIRLDPPSLGKLEIAVQLDAGKLMVHIGANQSDVCRSLQQFSENLRQHLTAQNFMEVNVQVSSEGQSQQQQQQSGHQQDEVTSALTLNDEPQFQQNESVLIKV</sequence>
<keyword evidence="3" id="KW-0966">Cell projection</keyword>
<dbReference type="Pfam" id="PF02120">
    <property type="entry name" value="Flg_hook"/>
    <property type="match status" value="1"/>
</dbReference>
<proteinExistence type="predicted"/>
<evidence type="ECO:0000259" key="2">
    <source>
        <dbReference type="Pfam" id="PF02120"/>
    </source>
</evidence>
<feature type="domain" description="Flagellar hook-length control protein-like C-terminal" evidence="2">
    <location>
        <begin position="275"/>
        <end position="358"/>
    </location>
</feature>
<evidence type="ECO:0000313" key="3">
    <source>
        <dbReference type="EMBL" id="QBM21987.1"/>
    </source>
</evidence>
<protein>
    <submittedName>
        <fullName evidence="3">Flagellar hook-length control protein FliK</fullName>
    </submittedName>
</protein>
<evidence type="ECO:0000256" key="1">
    <source>
        <dbReference type="SAM" id="MobiDB-lite"/>
    </source>
</evidence>
<keyword evidence="4" id="KW-1185">Reference proteome</keyword>
<feature type="region of interest" description="Disordered" evidence="1">
    <location>
        <begin position="348"/>
        <end position="379"/>
    </location>
</feature>